<dbReference type="AlphaFoldDB" id="A0A2V3IIM8"/>
<evidence type="ECO:0000313" key="4">
    <source>
        <dbReference type="Proteomes" id="UP000247409"/>
    </source>
</evidence>
<feature type="chain" id="PRO_5016102852" description="Secreted protein" evidence="2">
    <location>
        <begin position="22"/>
        <end position="96"/>
    </location>
</feature>
<proteinExistence type="predicted"/>
<gene>
    <name evidence="3" type="ORF">BWQ96_08385</name>
</gene>
<dbReference type="Proteomes" id="UP000247409">
    <property type="component" value="Unassembled WGS sequence"/>
</dbReference>
<reference evidence="3 4" key="1">
    <citation type="journal article" date="2018" name="Mol. Biol. Evol.">
        <title>Analysis of the draft genome of the red seaweed Gracilariopsis chorda provides insights into genome size evolution in Rhodophyta.</title>
        <authorList>
            <person name="Lee J."/>
            <person name="Yang E.C."/>
            <person name="Graf L."/>
            <person name="Yang J.H."/>
            <person name="Qiu H."/>
            <person name="Zel Zion U."/>
            <person name="Chan C.X."/>
            <person name="Stephens T.G."/>
            <person name="Weber A.P.M."/>
            <person name="Boo G.H."/>
            <person name="Boo S.M."/>
            <person name="Kim K.M."/>
            <person name="Shin Y."/>
            <person name="Jung M."/>
            <person name="Lee S.J."/>
            <person name="Yim H.S."/>
            <person name="Lee J.H."/>
            <person name="Bhattacharya D."/>
            <person name="Yoon H.S."/>
        </authorList>
    </citation>
    <scope>NUCLEOTIDE SEQUENCE [LARGE SCALE GENOMIC DNA]</scope>
    <source>
        <strain evidence="3 4">SKKU-2015</strain>
        <tissue evidence="3">Whole body</tissue>
    </source>
</reference>
<keyword evidence="4" id="KW-1185">Reference proteome</keyword>
<name>A0A2V3IIM8_9FLOR</name>
<evidence type="ECO:0000256" key="2">
    <source>
        <dbReference type="SAM" id="SignalP"/>
    </source>
</evidence>
<organism evidence="3 4">
    <name type="scientific">Gracilariopsis chorda</name>
    <dbReference type="NCBI Taxonomy" id="448386"/>
    <lineage>
        <taxon>Eukaryota</taxon>
        <taxon>Rhodophyta</taxon>
        <taxon>Florideophyceae</taxon>
        <taxon>Rhodymeniophycidae</taxon>
        <taxon>Gracilariales</taxon>
        <taxon>Gracilariaceae</taxon>
        <taxon>Gracilariopsis</taxon>
    </lineage>
</organism>
<dbReference type="EMBL" id="NBIV01000187">
    <property type="protein sequence ID" value="PXF41883.1"/>
    <property type="molecule type" value="Genomic_DNA"/>
</dbReference>
<feature type="region of interest" description="Disordered" evidence="1">
    <location>
        <begin position="57"/>
        <end position="96"/>
    </location>
</feature>
<comment type="caution">
    <text evidence="3">The sequence shown here is derived from an EMBL/GenBank/DDBJ whole genome shotgun (WGS) entry which is preliminary data.</text>
</comment>
<keyword evidence="2" id="KW-0732">Signal</keyword>
<protein>
    <recommendedName>
        <fullName evidence="5">Secreted protein</fullName>
    </recommendedName>
</protein>
<feature type="signal peptide" evidence="2">
    <location>
        <begin position="1"/>
        <end position="21"/>
    </location>
</feature>
<accession>A0A2V3IIM8</accession>
<sequence>MNLSALVFVSVVYLLNVRVGAQAPEPVGVGAENFGALSPPPGSSLAAAPAQPISAASLNRTPVPSPVMLGLPDVEDVGVPGMSPEPEETIFPSPPA</sequence>
<evidence type="ECO:0000313" key="3">
    <source>
        <dbReference type="EMBL" id="PXF41883.1"/>
    </source>
</evidence>
<evidence type="ECO:0008006" key="5">
    <source>
        <dbReference type="Google" id="ProtNLM"/>
    </source>
</evidence>
<evidence type="ECO:0000256" key="1">
    <source>
        <dbReference type="SAM" id="MobiDB-lite"/>
    </source>
</evidence>